<evidence type="ECO:0008006" key="3">
    <source>
        <dbReference type="Google" id="ProtNLM"/>
    </source>
</evidence>
<comment type="caution">
    <text evidence="1">The sequence shown here is derived from an EMBL/GenBank/DDBJ whole genome shotgun (WGS) entry which is preliminary data.</text>
</comment>
<evidence type="ECO:0000313" key="2">
    <source>
        <dbReference type="Proteomes" id="UP000727993"/>
    </source>
</evidence>
<reference evidence="1 2" key="1">
    <citation type="submission" date="2020-10" db="EMBL/GenBank/DDBJ databases">
        <title>Connecting structure to function with the recovery of over 1000 high-quality activated sludge metagenome-assembled genomes encoding full-length rRNA genes using long-read sequencing.</title>
        <authorList>
            <person name="Singleton C.M."/>
            <person name="Petriglieri F."/>
            <person name="Kristensen J.M."/>
            <person name="Kirkegaard R.H."/>
            <person name="Michaelsen T.Y."/>
            <person name="Andersen M.H."/>
            <person name="Karst S.M."/>
            <person name="Dueholm M.S."/>
            <person name="Nielsen P.H."/>
            <person name="Albertsen M."/>
        </authorList>
    </citation>
    <scope>NUCLEOTIDE SEQUENCE [LARGE SCALE GENOMIC DNA]</scope>
    <source>
        <strain evidence="1">Lyne_18-Q3-R50-59_MAXAC.006</strain>
    </source>
</reference>
<organism evidence="1 2">
    <name type="scientific">Candidatus Neomicrothrix subdominans</name>
    <dbReference type="NCBI Taxonomy" id="2954438"/>
    <lineage>
        <taxon>Bacteria</taxon>
        <taxon>Bacillati</taxon>
        <taxon>Actinomycetota</taxon>
        <taxon>Acidimicrobiia</taxon>
        <taxon>Acidimicrobiales</taxon>
        <taxon>Microthrixaceae</taxon>
        <taxon>Candidatus Neomicrothrix</taxon>
    </lineage>
</organism>
<gene>
    <name evidence="1" type="ORF">IPN02_11135</name>
</gene>
<accession>A0A936NBQ1</accession>
<dbReference type="Proteomes" id="UP000727993">
    <property type="component" value="Unassembled WGS sequence"/>
</dbReference>
<proteinExistence type="predicted"/>
<dbReference type="AlphaFoldDB" id="A0A936NBQ1"/>
<sequence length="300" mass="31873">MTVRADLEALCAQPIADLGAGRTAERWLTMFDWALGGSVSVARLAEAHADAVAILREGGRDPVKGAIYGVWASVDPRYELRLDGSGTLSGTKSLCSGLGIVDRALVAVVGERGEQLLVDVEASGPTVISDVTGWATPAMFDTATGTVGYTQHPVEIVVGDDAWYLERPGFWNGAIGPAACWAGAAAGLGAYADAKAVTDQHQLVARGVLRAEAALCQTLLRDAGRDIDDHPTDQVAARRRAYVVRHLVERSATRSVDAFSRAFGPRPFVSDGHLAQRVSDLMLYVRQQHGDRELAELGGL</sequence>
<protein>
    <recommendedName>
        <fullName evidence="3">Acyl-CoA dehydrogenase</fullName>
    </recommendedName>
</protein>
<name>A0A936NBQ1_9ACTN</name>
<dbReference type="EMBL" id="JADJZA010000007">
    <property type="protein sequence ID" value="MBK9297362.1"/>
    <property type="molecule type" value="Genomic_DNA"/>
</dbReference>
<evidence type="ECO:0000313" key="1">
    <source>
        <dbReference type="EMBL" id="MBK9297362.1"/>
    </source>
</evidence>